<dbReference type="GeneID" id="24805135"/>
<name>A0A0E3S3N8_9EURY</name>
<evidence type="ECO:0000313" key="1">
    <source>
        <dbReference type="EMBL" id="AKB73707.1"/>
    </source>
</evidence>
<keyword evidence="2" id="KW-1185">Reference proteome</keyword>
<dbReference type="InterPro" id="IPR036825">
    <property type="entry name" value="MTH865-like_sf"/>
</dbReference>
<dbReference type="AlphaFoldDB" id="A0A0E3S3N8"/>
<dbReference type="SUPFAM" id="SSF69025">
    <property type="entry name" value="Hypothetical protein MTH865"/>
    <property type="match status" value="1"/>
</dbReference>
<dbReference type="Proteomes" id="UP000033072">
    <property type="component" value="Chromosome"/>
</dbReference>
<dbReference type="RefSeq" id="WP_048124538.1">
    <property type="nucleotide sequence ID" value="NZ_CP009515.1"/>
</dbReference>
<dbReference type="HOGENOM" id="CLU_193458_0_0_2"/>
<dbReference type="InterPro" id="IPR024093">
    <property type="entry name" value="Uncharacterised_MTH865"/>
</dbReference>
<reference evidence="1 2" key="1">
    <citation type="submission" date="2014-07" db="EMBL/GenBank/DDBJ databases">
        <title>Methanogenic archaea and the global carbon cycle.</title>
        <authorList>
            <person name="Henriksen J.R."/>
            <person name="Luke J."/>
            <person name="Reinhart S."/>
            <person name="Benedict M.N."/>
            <person name="Youngblut N.D."/>
            <person name="Metcalf M.E."/>
            <person name="Whitaker R.J."/>
            <person name="Metcalf W.W."/>
        </authorList>
    </citation>
    <scope>NUCLEOTIDE SEQUENCE [LARGE SCALE GENOMIC DNA]</scope>
    <source>
        <strain evidence="1 2">Z-7289</strain>
    </source>
</reference>
<dbReference type="Pfam" id="PF07747">
    <property type="entry name" value="MTH865"/>
    <property type="match status" value="1"/>
</dbReference>
<accession>A0A0E3S3N8</accession>
<dbReference type="OrthoDB" id="335595at2157"/>
<dbReference type="KEGG" id="mls:MSLAZ_0446"/>
<dbReference type="EMBL" id="CP009515">
    <property type="protein sequence ID" value="AKB73707.1"/>
    <property type="molecule type" value="Genomic_DNA"/>
</dbReference>
<evidence type="ECO:0000313" key="2">
    <source>
        <dbReference type="Proteomes" id="UP000033072"/>
    </source>
</evidence>
<sequence length="79" mass="8270">MSVKADIHSQILGGLANATFPIKTPEELLAAFPAGADTKCKSGDCEVTAGEAGKLLKPEDFPFKNAKQIADILVERAGL</sequence>
<proteinExistence type="predicted"/>
<organism evidence="1 2">
    <name type="scientific">Methanosarcina lacustris Z-7289</name>
    <dbReference type="NCBI Taxonomy" id="1434111"/>
    <lineage>
        <taxon>Archaea</taxon>
        <taxon>Methanobacteriati</taxon>
        <taxon>Methanobacteriota</taxon>
        <taxon>Stenosarchaea group</taxon>
        <taxon>Methanomicrobia</taxon>
        <taxon>Methanosarcinales</taxon>
        <taxon>Methanosarcinaceae</taxon>
        <taxon>Methanosarcina</taxon>
    </lineage>
</organism>
<dbReference type="Gene3D" id="1.10.238.80">
    <property type="entry name" value="MTH865-like"/>
    <property type="match status" value="1"/>
</dbReference>
<evidence type="ECO:0008006" key="3">
    <source>
        <dbReference type="Google" id="ProtNLM"/>
    </source>
</evidence>
<protein>
    <recommendedName>
        <fullName evidence="3">MTH865-like family protein</fullName>
    </recommendedName>
</protein>
<gene>
    <name evidence="1" type="ORF">MSLAZ_0446</name>
</gene>
<dbReference type="STRING" id="1434111.MSLAZ_0446"/>
<dbReference type="PATRIC" id="fig|1434111.4.peg.564"/>